<feature type="non-terminal residue" evidence="2">
    <location>
        <position position="1"/>
    </location>
</feature>
<name>A0A162PVC9_COLIC</name>
<reference evidence="2 3" key="1">
    <citation type="submission" date="2015-06" db="EMBL/GenBank/DDBJ databases">
        <title>Survival trade-offs in plant roots during colonization by closely related pathogenic and mutualistic fungi.</title>
        <authorList>
            <person name="Hacquard S."/>
            <person name="Kracher B."/>
            <person name="Hiruma K."/>
            <person name="Weinman A."/>
            <person name="Muench P."/>
            <person name="Garrido Oter R."/>
            <person name="Ver Loren van Themaat E."/>
            <person name="Dallerey J.-F."/>
            <person name="Damm U."/>
            <person name="Henrissat B."/>
            <person name="Lespinet O."/>
            <person name="Thon M."/>
            <person name="Kemen E."/>
            <person name="McHardy A.C."/>
            <person name="Schulze-Lefert P."/>
            <person name="O'Connell R.J."/>
        </authorList>
    </citation>
    <scope>NUCLEOTIDE SEQUENCE [LARGE SCALE GENOMIC DNA]</scope>
    <source>
        <strain evidence="2 3">MAFF 238704</strain>
    </source>
</reference>
<keyword evidence="1" id="KW-0732">Signal</keyword>
<keyword evidence="3" id="KW-1185">Reference proteome</keyword>
<sequence>LPAKLWLTLAQLAWAGCPASVNLRSRSRISSIARLGYISPQTTTITNNTTVVDPIVVMANARGLRELMREGGAGSSACFHIVPYLPVVLPAPYGTQTEHKLFPWEKRKRKLSAPLSPDLRALETQLSVEAHRFPGCRTHAKPRWPRRLANVI</sequence>
<proteinExistence type="predicted"/>
<gene>
    <name evidence="2" type="ORF">CI238_07773</name>
</gene>
<evidence type="ECO:0000313" key="2">
    <source>
        <dbReference type="EMBL" id="KZL87624.1"/>
    </source>
</evidence>
<dbReference type="Proteomes" id="UP000076584">
    <property type="component" value="Unassembled WGS sequence"/>
</dbReference>
<evidence type="ECO:0000313" key="3">
    <source>
        <dbReference type="Proteomes" id="UP000076584"/>
    </source>
</evidence>
<comment type="caution">
    <text evidence="2">The sequence shown here is derived from an EMBL/GenBank/DDBJ whole genome shotgun (WGS) entry which is preliminary data.</text>
</comment>
<feature type="signal peptide" evidence="1">
    <location>
        <begin position="1"/>
        <end position="15"/>
    </location>
</feature>
<feature type="chain" id="PRO_5012068353" evidence="1">
    <location>
        <begin position="16"/>
        <end position="152"/>
    </location>
</feature>
<dbReference type="EMBL" id="LFIW01000213">
    <property type="protein sequence ID" value="KZL87624.1"/>
    <property type="molecule type" value="Genomic_DNA"/>
</dbReference>
<accession>A0A162PVC9</accession>
<protein>
    <submittedName>
        <fullName evidence="2">Uncharacterized protein</fullName>
    </submittedName>
</protein>
<organism evidence="2 3">
    <name type="scientific">Colletotrichum incanum</name>
    <name type="common">Soybean anthracnose fungus</name>
    <dbReference type="NCBI Taxonomy" id="1573173"/>
    <lineage>
        <taxon>Eukaryota</taxon>
        <taxon>Fungi</taxon>
        <taxon>Dikarya</taxon>
        <taxon>Ascomycota</taxon>
        <taxon>Pezizomycotina</taxon>
        <taxon>Sordariomycetes</taxon>
        <taxon>Hypocreomycetidae</taxon>
        <taxon>Glomerellales</taxon>
        <taxon>Glomerellaceae</taxon>
        <taxon>Colletotrichum</taxon>
        <taxon>Colletotrichum spaethianum species complex</taxon>
    </lineage>
</organism>
<evidence type="ECO:0000256" key="1">
    <source>
        <dbReference type="SAM" id="SignalP"/>
    </source>
</evidence>
<dbReference type="AlphaFoldDB" id="A0A162PVC9"/>